<gene>
    <name evidence="3" type="ORF">MELIAE_LOCUS6075</name>
</gene>
<accession>A0A9P0B3F8</accession>
<feature type="coiled-coil region" evidence="1">
    <location>
        <begin position="355"/>
        <end position="389"/>
    </location>
</feature>
<organism evidence="3 4">
    <name type="scientific">Brassicogethes aeneus</name>
    <name type="common">Rape pollen beetle</name>
    <name type="synonym">Meligethes aeneus</name>
    <dbReference type="NCBI Taxonomy" id="1431903"/>
    <lineage>
        <taxon>Eukaryota</taxon>
        <taxon>Metazoa</taxon>
        <taxon>Ecdysozoa</taxon>
        <taxon>Arthropoda</taxon>
        <taxon>Hexapoda</taxon>
        <taxon>Insecta</taxon>
        <taxon>Pterygota</taxon>
        <taxon>Neoptera</taxon>
        <taxon>Endopterygota</taxon>
        <taxon>Coleoptera</taxon>
        <taxon>Polyphaga</taxon>
        <taxon>Cucujiformia</taxon>
        <taxon>Nitidulidae</taxon>
        <taxon>Meligethinae</taxon>
        <taxon>Brassicogethes</taxon>
    </lineage>
</organism>
<dbReference type="AlphaFoldDB" id="A0A9P0B3F8"/>
<evidence type="ECO:0000256" key="2">
    <source>
        <dbReference type="SAM" id="MobiDB-lite"/>
    </source>
</evidence>
<dbReference type="SUPFAM" id="SSF50156">
    <property type="entry name" value="PDZ domain-like"/>
    <property type="match status" value="1"/>
</dbReference>
<feature type="compositionally biased region" description="Low complexity" evidence="2">
    <location>
        <begin position="143"/>
        <end position="163"/>
    </location>
</feature>
<dbReference type="EMBL" id="OV121135">
    <property type="protein sequence ID" value="CAH0554495.1"/>
    <property type="molecule type" value="Genomic_DNA"/>
</dbReference>
<evidence type="ECO:0000313" key="3">
    <source>
        <dbReference type="EMBL" id="CAH0554495.1"/>
    </source>
</evidence>
<dbReference type="OrthoDB" id="449487at2759"/>
<proteinExistence type="predicted"/>
<reference evidence="3" key="1">
    <citation type="submission" date="2021-12" db="EMBL/GenBank/DDBJ databases">
        <authorList>
            <person name="King R."/>
        </authorList>
    </citation>
    <scope>NUCLEOTIDE SEQUENCE</scope>
</reference>
<feature type="region of interest" description="Disordered" evidence="2">
    <location>
        <begin position="724"/>
        <end position="752"/>
    </location>
</feature>
<dbReference type="Proteomes" id="UP001154078">
    <property type="component" value="Chromosome 4"/>
</dbReference>
<feature type="coiled-coil region" evidence="1">
    <location>
        <begin position="107"/>
        <end position="134"/>
    </location>
</feature>
<protein>
    <recommendedName>
        <fullName evidence="5">PDZ domain-containing protein</fullName>
    </recommendedName>
</protein>
<name>A0A9P0B3F8_BRAAE</name>
<evidence type="ECO:0000313" key="4">
    <source>
        <dbReference type="Proteomes" id="UP001154078"/>
    </source>
</evidence>
<dbReference type="InterPro" id="IPR036034">
    <property type="entry name" value="PDZ_sf"/>
</dbReference>
<dbReference type="Gene3D" id="2.30.42.10">
    <property type="match status" value="1"/>
</dbReference>
<keyword evidence="1" id="KW-0175">Coiled coil</keyword>
<feature type="compositionally biased region" description="Polar residues" evidence="2">
    <location>
        <begin position="450"/>
        <end position="466"/>
    </location>
</feature>
<feature type="region of interest" description="Disordered" evidence="2">
    <location>
        <begin position="143"/>
        <end position="165"/>
    </location>
</feature>
<evidence type="ECO:0000256" key="1">
    <source>
        <dbReference type="SAM" id="Coils"/>
    </source>
</evidence>
<sequence length="795" mass="90220">MNLGSLSNISSRIGRRPISRSSTLAAFSDSPPLDVEATNTAESSPTLGIARSPSLTTLQPTISQPRMAQLETLEAKMASIEVSLSSTPRRKKNGSLSLGSSIRSIPKELAAKELENLRNALRDKENIIQSLKGQLTVPGVRLNGIRNNNNNNNSGNMNGGSNRELSEIEKKQAEDRLNRLKTDVDNKRLAIKNLKMALERLDITDNIDVRIQQAELEYQLGREELNLLTLLEETRALQFCIEESNKNSSEAHTLYRCIFGNGLYFLQAIEVDYDVKSPKFGAGQKETTPGLWIDWALEDTGLCKNDRLVEVNGKIVLTKTRDDLTRLLAAAPDQAQLVVLRKLSPESPEISNTVLKNGLNEVNALRSELEVVRERAEEAQKVKDGLRSDNIRLTHRISYLEEQVSELLNRRPSEADIRIVTPKPVISTVKTTQNVTNINITSQKDMQVFQNAQRSKSSLSNVSNTHIPAPSPQPDFNCHKNHRHKHRQGRNMSTSNQNLDDKNHYRKHSHHHHHRDKDYNSETNSAIDVTRYNKRNMDNNHRYSGDFTKANSEREYASDVMDQSFKKATKIVHELTRNRDNLYEKHRQKCITASEKYNGDILKHYNARKSTSVLDFRSEIHIGPKYSDSKSVEDLDAIDTPSKSTNRIYKKIQDCRSVKSLDFDSDCNSISTRLHNGNTKSVDYASEPLESNKKMSYYHGYYNDNHKSRPTPPKKPLRLSLHKTQSLQSVETPPQTPHDSPTKHESRKSLKRNYRGEIPICVTIKSSEQNGDYTNNKWGNFKRGIEYSAENGSWC</sequence>
<feature type="compositionally biased region" description="Polar residues" evidence="2">
    <location>
        <begin position="724"/>
        <end position="739"/>
    </location>
</feature>
<dbReference type="CDD" id="cd00136">
    <property type="entry name" value="PDZ_canonical"/>
    <property type="match status" value="1"/>
</dbReference>
<feature type="region of interest" description="Disordered" evidence="2">
    <location>
        <begin position="450"/>
        <end position="525"/>
    </location>
</feature>
<feature type="compositionally biased region" description="Basic residues" evidence="2">
    <location>
        <begin position="504"/>
        <end position="515"/>
    </location>
</feature>
<evidence type="ECO:0008006" key="5">
    <source>
        <dbReference type="Google" id="ProtNLM"/>
    </source>
</evidence>
<keyword evidence="4" id="KW-1185">Reference proteome</keyword>
<feature type="compositionally biased region" description="Basic residues" evidence="2">
    <location>
        <begin position="479"/>
        <end position="489"/>
    </location>
</feature>